<protein>
    <submittedName>
        <fullName evidence="2">Uncharacterized protein</fullName>
    </submittedName>
</protein>
<organism evidence="2 3">
    <name type="scientific">Senna tora</name>
    <dbReference type="NCBI Taxonomy" id="362788"/>
    <lineage>
        <taxon>Eukaryota</taxon>
        <taxon>Viridiplantae</taxon>
        <taxon>Streptophyta</taxon>
        <taxon>Embryophyta</taxon>
        <taxon>Tracheophyta</taxon>
        <taxon>Spermatophyta</taxon>
        <taxon>Magnoliopsida</taxon>
        <taxon>eudicotyledons</taxon>
        <taxon>Gunneridae</taxon>
        <taxon>Pentapetalae</taxon>
        <taxon>rosids</taxon>
        <taxon>fabids</taxon>
        <taxon>Fabales</taxon>
        <taxon>Fabaceae</taxon>
        <taxon>Caesalpinioideae</taxon>
        <taxon>Cassia clade</taxon>
        <taxon>Senna</taxon>
    </lineage>
</organism>
<evidence type="ECO:0000313" key="3">
    <source>
        <dbReference type="Proteomes" id="UP000634136"/>
    </source>
</evidence>
<dbReference type="EMBL" id="JAAIUW010000007">
    <property type="protein sequence ID" value="KAF7824114.1"/>
    <property type="molecule type" value="Genomic_DNA"/>
</dbReference>
<dbReference type="Proteomes" id="UP000634136">
    <property type="component" value="Unassembled WGS sequence"/>
</dbReference>
<comment type="caution">
    <text evidence="2">The sequence shown here is derived from an EMBL/GenBank/DDBJ whole genome shotgun (WGS) entry which is preliminary data.</text>
</comment>
<feature type="compositionally biased region" description="Basic and acidic residues" evidence="1">
    <location>
        <begin position="25"/>
        <end position="34"/>
    </location>
</feature>
<gene>
    <name evidence="2" type="ORF">G2W53_022258</name>
</gene>
<accession>A0A834TU42</accession>
<name>A0A834TU42_9FABA</name>
<dbReference type="AlphaFoldDB" id="A0A834TU42"/>
<proteinExistence type="predicted"/>
<evidence type="ECO:0000313" key="2">
    <source>
        <dbReference type="EMBL" id="KAF7824114.1"/>
    </source>
</evidence>
<evidence type="ECO:0000256" key="1">
    <source>
        <dbReference type="SAM" id="MobiDB-lite"/>
    </source>
</evidence>
<feature type="region of interest" description="Disordered" evidence="1">
    <location>
        <begin position="25"/>
        <end position="51"/>
    </location>
</feature>
<feature type="compositionally biased region" description="Basic residues" evidence="1">
    <location>
        <begin position="40"/>
        <end position="51"/>
    </location>
</feature>
<reference evidence="2" key="1">
    <citation type="submission" date="2020-09" db="EMBL/GenBank/DDBJ databases">
        <title>Genome-Enabled Discovery of Anthraquinone Biosynthesis in Senna tora.</title>
        <authorList>
            <person name="Kang S.-H."/>
            <person name="Pandey R.P."/>
            <person name="Lee C.-M."/>
            <person name="Sim J.-S."/>
            <person name="Jeong J.-T."/>
            <person name="Choi B.-S."/>
            <person name="Jung M."/>
            <person name="Ginzburg D."/>
            <person name="Zhao K."/>
            <person name="Won S.Y."/>
            <person name="Oh T.-J."/>
            <person name="Yu Y."/>
            <person name="Kim N.-H."/>
            <person name="Lee O.R."/>
            <person name="Lee T.-H."/>
            <person name="Bashyal P."/>
            <person name="Kim T.-S."/>
            <person name="Lee W.-H."/>
            <person name="Kawkins C."/>
            <person name="Kim C.-K."/>
            <person name="Kim J.S."/>
            <person name="Ahn B.O."/>
            <person name="Rhee S.Y."/>
            <person name="Sohng J.K."/>
        </authorList>
    </citation>
    <scope>NUCLEOTIDE SEQUENCE</scope>
    <source>
        <tissue evidence="2">Leaf</tissue>
    </source>
</reference>
<sequence>MELLGELRLSVGLGHGAGEAVVEDGKVSREDEPVGGRGTGSRRARSRCGGI</sequence>
<keyword evidence="3" id="KW-1185">Reference proteome</keyword>